<keyword evidence="1" id="KW-0732">Signal</keyword>
<feature type="chain" id="PRO_5045391008" evidence="1">
    <location>
        <begin position="32"/>
        <end position="100"/>
    </location>
</feature>
<reference evidence="2" key="1">
    <citation type="submission" date="2023-04" db="EMBL/GenBank/DDBJ databases">
        <authorList>
            <consortium name="ELIXIR-Norway"/>
        </authorList>
    </citation>
    <scope>NUCLEOTIDE SEQUENCE [LARGE SCALE GENOMIC DNA]</scope>
</reference>
<organism evidence="2 3">
    <name type="scientific">Rangifer tarandus platyrhynchus</name>
    <name type="common">Svalbard reindeer</name>
    <dbReference type="NCBI Taxonomy" id="3082113"/>
    <lineage>
        <taxon>Eukaryota</taxon>
        <taxon>Metazoa</taxon>
        <taxon>Chordata</taxon>
        <taxon>Craniata</taxon>
        <taxon>Vertebrata</taxon>
        <taxon>Euteleostomi</taxon>
        <taxon>Mammalia</taxon>
        <taxon>Eutheria</taxon>
        <taxon>Laurasiatheria</taxon>
        <taxon>Artiodactyla</taxon>
        <taxon>Ruminantia</taxon>
        <taxon>Pecora</taxon>
        <taxon>Cervidae</taxon>
        <taxon>Odocoileinae</taxon>
        <taxon>Rangifer</taxon>
    </lineage>
</organism>
<evidence type="ECO:0000313" key="2">
    <source>
        <dbReference type="EMBL" id="CAI9172160.1"/>
    </source>
</evidence>
<keyword evidence="3" id="KW-1185">Reference proteome</keyword>
<accession>A0ABN8ZF89</accession>
<sequence>MGSFPGHQATSCPFFSFSSFLLLGIGGVVWLDQVQPETSWEVQGFPEFMICPEKAPVRKLHCSFSGYPLWGHCGCPLSPGLPWLPQCDASVFFLQEKQSP</sequence>
<feature type="signal peptide" evidence="1">
    <location>
        <begin position="1"/>
        <end position="31"/>
    </location>
</feature>
<evidence type="ECO:0000256" key="1">
    <source>
        <dbReference type="SAM" id="SignalP"/>
    </source>
</evidence>
<evidence type="ECO:0000313" key="3">
    <source>
        <dbReference type="Proteomes" id="UP001176941"/>
    </source>
</evidence>
<dbReference type="EMBL" id="OX459968">
    <property type="protein sequence ID" value="CAI9172160.1"/>
    <property type="molecule type" value="Genomic_DNA"/>
</dbReference>
<protein>
    <submittedName>
        <fullName evidence="2">Uncharacterized protein</fullName>
    </submittedName>
</protein>
<proteinExistence type="predicted"/>
<name>A0ABN8ZF89_RANTA</name>
<gene>
    <name evidence="2" type="ORF">MRATA1EN1_LOCUS21122</name>
</gene>
<dbReference type="Proteomes" id="UP001176941">
    <property type="component" value="Chromosome 32"/>
</dbReference>